<dbReference type="AlphaFoldDB" id="A0A5C0SE63"/>
<sequence>MKKILIIVFILFIIMVIQSLPIIILKDIGMKKIHGNYVNVYYDKGDDKGGRIVFKELENSAKEIGNKLNYKFDSKIVIYVYKNQSLLHIRKYGLATLAIAPDWYIGDNKGSVVLMVSPQANVKGHNIKSIMSAAKHELVHVINYRINPNLSYFIDNGVATYLSKQSPYKNFIQYNRIPSIEFLEIKDELKFGNAGGYQYSYTFIEFLDKKYGWESVFELIKGNKFYVEIFSKTKQEIYNEWVKYLKEYY</sequence>
<keyword evidence="2" id="KW-1185">Reference proteome</keyword>
<evidence type="ECO:0000313" key="2">
    <source>
        <dbReference type="Proteomes" id="UP000324646"/>
    </source>
</evidence>
<reference evidence="1 2" key="1">
    <citation type="submission" date="2019-07" db="EMBL/GenBank/DDBJ databases">
        <title>Complete genome of Crassaminicella thermophila SY095.</title>
        <authorList>
            <person name="Li X."/>
        </authorList>
    </citation>
    <scope>NUCLEOTIDE SEQUENCE [LARGE SCALE GENOMIC DNA]</scope>
    <source>
        <strain evidence="1 2">SY095</strain>
    </source>
</reference>
<accession>A0A5C0SE63</accession>
<dbReference type="KEGG" id="crs:FQB35_06535"/>
<proteinExistence type="predicted"/>
<gene>
    <name evidence="1" type="ORF">FQB35_06535</name>
</gene>
<evidence type="ECO:0008006" key="3">
    <source>
        <dbReference type="Google" id="ProtNLM"/>
    </source>
</evidence>
<protein>
    <recommendedName>
        <fullName evidence="3">Peptidase MA superfamily protein</fullName>
    </recommendedName>
</protein>
<name>A0A5C0SE63_CRATE</name>
<dbReference type="Proteomes" id="UP000324646">
    <property type="component" value="Chromosome"/>
</dbReference>
<evidence type="ECO:0000313" key="1">
    <source>
        <dbReference type="EMBL" id="QEK12056.1"/>
    </source>
</evidence>
<dbReference type="OrthoDB" id="9787613at2"/>
<dbReference type="RefSeq" id="WP_148809211.1">
    <property type="nucleotide sequence ID" value="NZ_CP042243.1"/>
</dbReference>
<organism evidence="1 2">
    <name type="scientific">Crassaminicella thermophila</name>
    <dbReference type="NCBI Taxonomy" id="2599308"/>
    <lineage>
        <taxon>Bacteria</taxon>
        <taxon>Bacillati</taxon>
        <taxon>Bacillota</taxon>
        <taxon>Clostridia</taxon>
        <taxon>Eubacteriales</taxon>
        <taxon>Clostridiaceae</taxon>
        <taxon>Crassaminicella</taxon>
    </lineage>
</organism>
<dbReference type="EMBL" id="CP042243">
    <property type="protein sequence ID" value="QEK12056.1"/>
    <property type="molecule type" value="Genomic_DNA"/>
</dbReference>